<accession>A0A504YT13</accession>
<dbReference type="InterPro" id="IPR046350">
    <property type="entry name" value="Cystatin_sf"/>
</dbReference>
<keyword evidence="3" id="KW-1185">Reference proteome</keyword>
<dbReference type="EMBL" id="SUNJ01008858">
    <property type="protein sequence ID" value="TPP60890.1"/>
    <property type="molecule type" value="Genomic_DNA"/>
</dbReference>
<gene>
    <name evidence="2" type="ORF">FGIG_06476</name>
</gene>
<keyword evidence="1" id="KW-0732">Signal</keyword>
<evidence type="ECO:0000313" key="3">
    <source>
        <dbReference type="Proteomes" id="UP000316759"/>
    </source>
</evidence>
<dbReference type="OrthoDB" id="2429551at2759"/>
<sequence length="193" mass="21224">MFRILFGICILHLMSCDVFGEMLVGGYTKPRSVTPEERSVFRPMVSGGATCPGCWEVVVFVTLYSSKAATSVAHRLGILHLMCDQIIMFRILFGICILHLMSCDVFGEMLVGGYTKPRSVTPEERSVFRPMILSKFLTTGSVESSCELELLQVSTQVVAGTNYKFKVSGGATCPGCWKLVVFVHSTRAKLPPV</sequence>
<feature type="signal peptide" evidence="1">
    <location>
        <begin position="1"/>
        <end position="20"/>
    </location>
</feature>
<reference evidence="2 3" key="1">
    <citation type="submission" date="2019-04" db="EMBL/GenBank/DDBJ databases">
        <title>Annotation for the trematode Fasciola gigantica.</title>
        <authorList>
            <person name="Choi Y.-J."/>
        </authorList>
    </citation>
    <scope>NUCLEOTIDE SEQUENCE [LARGE SCALE GENOMIC DNA]</scope>
    <source>
        <strain evidence="2">Uganda_cow_1</strain>
    </source>
</reference>
<dbReference type="Proteomes" id="UP000316759">
    <property type="component" value="Unassembled WGS sequence"/>
</dbReference>
<dbReference type="AlphaFoldDB" id="A0A504YT13"/>
<name>A0A504YT13_FASGI</name>
<organism evidence="2 3">
    <name type="scientific">Fasciola gigantica</name>
    <name type="common">Giant liver fluke</name>
    <dbReference type="NCBI Taxonomy" id="46835"/>
    <lineage>
        <taxon>Eukaryota</taxon>
        <taxon>Metazoa</taxon>
        <taxon>Spiralia</taxon>
        <taxon>Lophotrochozoa</taxon>
        <taxon>Platyhelminthes</taxon>
        <taxon>Trematoda</taxon>
        <taxon>Digenea</taxon>
        <taxon>Plagiorchiida</taxon>
        <taxon>Echinostomata</taxon>
        <taxon>Echinostomatoidea</taxon>
        <taxon>Fasciolidae</taxon>
        <taxon>Fasciola</taxon>
    </lineage>
</organism>
<feature type="chain" id="PRO_5021494990" evidence="1">
    <location>
        <begin position="21"/>
        <end position="193"/>
    </location>
</feature>
<proteinExistence type="predicted"/>
<comment type="caution">
    <text evidence="2">The sequence shown here is derived from an EMBL/GenBank/DDBJ whole genome shotgun (WGS) entry which is preliminary data.</text>
</comment>
<dbReference type="Gene3D" id="3.10.450.10">
    <property type="match status" value="1"/>
</dbReference>
<evidence type="ECO:0000256" key="1">
    <source>
        <dbReference type="SAM" id="SignalP"/>
    </source>
</evidence>
<evidence type="ECO:0000313" key="2">
    <source>
        <dbReference type="EMBL" id="TPP60890.1"/>
    </source>
</evidence>
<protein>
    <submittedName>
        <fullName evidence="2">Uncharacterized protein</fullName>
    </submittedName>
</protein>
<dbReference type="SUPFAM" id="SSF54403">
    <property type="entry name" value="Cystatin/monellin"/>
    <property type="match status" value="1"/>
</dbReference>